<proteinExistence type="predicted"/>
<name>A0A812NQU5_9DINO</name>
<dbReference type="OrthoDB" id="441298at2759"/>
<reference evidence="1" key="1">
    <citation type="submission" date="2021-02" db="EMBL/GenBank/DDBJ databases">
        <authorList>
            <person name="Dougan E. K."/>
            <person name="Rhodes N."/>
            <person name="Thang M."/>
            <person name="Chan C."/>
        </authorList>
    </citation>
    <scope>NUCLEOTIDE SEQUENCE</scope>
</reference>
<evidence type="ECO:0000313" key="2">
    <source>
        <dbReference type="Proteomes" id="UP000604046"/>
    </source>
</evidence>
<evidence type="ECO:0000313" key="1">
    <source>
        <dbReference type="EMBL" id="CAE7319383.1"/>
    </source>
</evidence>
<dbReference type="EMBL" id="CAJNDS010002089">
    <property type="protein sequence ID" value="CAE7319383.1"/>
    <property type="molecule type" value="Genomic_DNA"/>
</dbReference>
<dbReference type="SUPFAM" id="SSF48371">
    <property type="entry name" value="ARM repeat"/>
    <property type="match status" value="1"/>
</dbReference>
<dbReference type="Pfam" id="PF13646">
    <property type="entry name" value="HEAT_2"/>
    <property type="match status" value="1"/>
</dbReference>
<dbReference type="InterPro" id="IPR016024">
    <property type="entry name" value="ARM-type_fold"/>
</dbReference>
<dbReference type="AlphaFoldDB" id="A0A812NQU5"/>
<dbReference type="Proteomes" id="UP000604046">
    <property type="component" value="Unassembled WGS sequence"/>
</dbReference>
<accession>A0A812NQU5</accession>
<dbReference type="Gene3D" id="1.25.10.10">
    <property type="entry name" value="Leucine-rich Repeat Variant"/>
    <property type="match status" value="2"/>
</dbReference>
<sequence length="280" mass="29306">MAQFADVAAAAACLHGLDRSDLVRCRAACQALRESACDPLTALLVKGRPTPTRAEQRVAALRAMGSVSAPKDAHRQTVANAAAGFLRDKEASVRLVAVATFAKAAAGLEDAATTAVSALGPVMTDVDPGVNAAAGRALLRLVPREHCAAKQVASLARRQMRNRDEWVICAALEALARFAGKSDALVQEVAPLVRGSPLWTVRLAAARALPALAPRGDAVACAALKAGADDHQPAVRRVAAAALIHLAASPWQPLLDKKAAEWEAARRPKRRKVARAGTAW</sequence>
<organism evidence="1 2">
    <name type="scientific">Symbiodinium natans</name>
    <dbReference type="NCBI Taxonomy" id="878477"/>
    <lineage>
        <taxon>Eukaryota</taxon>
        <taxon>Sar</taxon>
        <taxon>Alveolata</taxon>
        <taxon>Dinophyceae</taxon>
        <taxon>Suessiales</taxon>
        <taxon>Symbiodiniaceae</taxon>
        <taxon>Symbiodinium</taxon>
    </lineage>
</organism>
<comment type="caution">
    <text evidence="1">The sequence shown here is derived from an EMBL/GenBank/DDBJ whole genome shotgun (WGS) entry which is preliminary data.</text>
</comment>
<gene>
    <name evidence="1" type="ORF">SNAT2548_LOCUS16743</name>
</gene>
<protein>
    <submittedName>
        <fullName evidence="1">Uncharacterized protein</fullName>
    </submittedName>
</protein>
<keyword evidence="2" id="KW-1185">Reference proteome</keyword>
<dbReference type="InterPro" id="IPR011989">
    <property type="entry name" value="ARM-like"/>
</dbReference>